<gene>
    <name evidence="1" type="ORF">NCTC13184_05989</name>
</gene>
<sequence length="191" mass="20404">MGFLDALLGRSKPVQPNLDVLFAVPPAAYTLQAALDVHPTGAGAVCFKQAEGAAARQSEAEILALLHLEPTTAVAVTTDGFGYTWITCRQDIADLSALVTALHAVNSTLSDNGFGPNLLCTVIGFATADAPPHRLGLVYLFKRGTIYPFAPSGEQRRDNTLELQVRAALSGELPIEAELEHWFPLWDAPVP</sequence>
<dbReference type="OrthoDB" id="159886at2"/>
<organism evidence="1 2">
    <name type="scientific">Nocardia africana</name>
    <dbReference type="NCBI Taxonomy" id="134964"/>
    <lineage>
        <taxon>Bacteria</taxon>
        <taxon>Bacillati</taxon>
        <taxon>Actinomycetota</taxon>
        <taxon>Actinomycetes</taxon>
        <taxon>Mycobacteriales</taxon>
        <taxon>Nocardiaceae</taxon>
        <taxon>Nocardia</taxon>
    </lineage>
</organism>
<protein>
    <submittedName>
        <fullName evidence="1">Uncharacterized protein</fullName>
    </submittedName>
</protein>
<evidence type="ECO:0000313" key="2">
    <source>
        <dbReference type="Proteomes" id="UP000255082"/>
    </source>
</evidence>
<dbReference type="RefSeq" id="WP_128145504.1">
    <property type="nucleotide sequence ID" value="NZ_JAJFOE010000003.1"/>
</dbReference>
<evidence type="ECO:0000313" key="1">
    <source>
        <dbReference type="EMBL" id="SUA47448.1"/>
    </source>
</evidence>
<reference evidence="1 2" key="1">
    <citation type="submission" date="2018-06" db="EMBL/GenBank/DDBJ databases">
        <authorList>
            <consortium name="Pathogen Informatics"/>
            <person name="Doyle S."/>
        </authorList>
    </citation>
    <scope>NUCLEOTIDE SEQUENCE [LARGE SCALE GENOMIC DNA]</scope>
    <source>
        <strain evidence="1 2">NCTC13184</strain>
    </source>
</reference>
<dbReference type="InterPro" id="IPR054383">
    <property type="entry name" value="PspAB-like"/>
</dbReference>
<dbReference type="EMBL" id="UGRU01000001">
    <property type="protein sequence ID" value="SUA47448.1"/>
    <property type="molecule type" value="Genomic_DNA"/>
</dbReference>
<dbReference type="Pfam" id="PF22742">
    <property type="entry name" value="PspAB"/>
    <property type="match status" value="1"/>
</dbReference>
<dbReference type="AlphaFoldDB" id="A0A378X1X2"/>
<accession>A0A378X1X2</accession>
<name>A0A378X1X2_9NOCA</name>
<proteinExistence type="predicted"/>
<dbReference type="Proteomes" id="UP000255082">
    <property type="component" value="Unassembled WGS sequence"/>
</dbReference>